<dbReference type="PANTHER" id="PTHR43461">
    <property type="entry name" value="TRANSMEMBRANE PROTEIN 256"/>
    <property type="match status" value="1"/>
</dbReference>
<sequence length="132" mass="14387">MKSLSEPIQRWGAAASFQAFLSVAAGAFGAHGLKNIVAPPALEWWQTACQYLMYHSLASLAAIILTMIGLRCLLVVRLFTLGNVLFAGSLMIMTLTDVRWLGAITPLGGVLYLSGWAFLAKRFLSWNKKVAN</sequence>
<evidence type="ECO:0000256" key="3">
    <source>
        <dbReference type="ARBA" id="ARBA00022692"/>
    </source>
</evidence>
<comment type="subcellular location">
    <subcellularLocation>
        <location evidence="1">Membrane</location>
        <topology evidence="1">Multi-pass membrane protein</topology>
    </subcellularLocation>
</comment>
<organism evidence="7 8">
    <name type="scientific">Marinomonas ostreistagni</name>
    <dbReference type="NCBI Taxonomy" id="359209"/>
    <lineage>
        <taxon>Bacteria</taxon>
        <taxon>Pseudomonadati</taxon>
        <taxon>Pseudomonadota</taxon>
        <taxon>Gammaproteobacteria</taxon>
        <taxon>Oceanospirillales</taxon>
        <taxon>Oceanospirillaceae</taxon>
        <taxon>Marinomonas</taxon>
    </lineage>
</organism>
<dbReference type="Pfam" id="PF04241">
    <property type="entry name" value="DUF423"/>
    <property type="match status" value="1"/>
</dbReference>
<evidence type="ECO:0000313" key="7">
    <source>
        <dbReference type="EMBL" id="MBJ7551462.1"/>
    </source>
</evidence>
<accession>A0ABS0ZCR2</accession>
<evidence type="ECO:0000256" key="1">
    <source>
        <dbReference type="ARBA" id="ARBA00004141"/>
    </source>
</evidence>
<comment type="similarity">
    <text evidence="2">Belongs to the UPF0382 family.</text>
</comment>
<reference evidence="7 8" key="1">
    <citation type="submission" date="2020-12" db="EMBL/GenBank/DDBJ databases">
        <title>Comparative genome analysis of fungal antagonists Marinomonas ostreistagni 398 and M. spartinae 468.</title>
        <authorList>
            <person name="Fields J.L."/>
            <person name="Mavrodi O.V."/>
            <person name="Biber P.D."/>
            <person name="Indest K.J."/>
            <person name="Mavrodi D.V."/>
        </authorList>
    </citation>
    <scope>NUCLEOTIDE SEQUENCE [LARGE SCALE GENOMIC DNA]</scope>
    <source>
        <strain evidence="7 8">USM7</strain>
    </source>
</reference>
<feature type="transmembrane region" description="Helical" evidence="6">
    <location>
        <begin position="75"/>
        <end position="94"/>
    </location>
</feature>
<dbReference type="Proteomes" id="UP000598488">
    <property type="component" value="Unassembled WGS sequence"/>
</dbReference>
<evidence type="ECO:0000256" key="6">
    <source>
        <dbReference type="SAM" id="Phobius"/>
    </source>
</evidence>
<evidence type="ECO:0000256" key="4">
    <source>
        <dbReference type="ARBA" id="ARBA00022989"/>
    </source>
</evidence>
<evidence type="ECO:0000313" key="8">
    <source>
        <dbReference type="Proteomes" id="UP000598488"/>
    </source>
</evidence>
<comment type="caution">
    <text evidence="7">The sequence shown here is derived from an EMBL/GenBank/DDBJ whole genome shotgun (WGS) entry which is preliminary data.</text>
</comment>
<dbReference type="PANTHER" id="PTHR43461:SF1">
    <property type="entry name" value="TRANSMEMBRANE PROTEIN 256"/>
    <property type="match status" value="1"/>
</dbReference>
<keyword evidence="4 6" id="KW-1133">Transmembrane helix</keyword>
<keyword evidence="3 6" id="KW-0812">Transmembrane</keyword>
<gene>
    <name evidence="7" type="ORF">JHD44_12280</name>
</gene>
<keyword evidence="5 6" id="KW-0472">Membrane</keyword>
<dbReference type="RefSeq" id="WP_199463037.1">
    <property type="nucleotide sequence ID" value="NZ_JAEMUH010000011.1"/>
</dbReference>
<feature type="transmembrane region" description="Helical" evidence="6">
    <location>
        <begin position="53"/>
        <end position="70"/>
    </location>
</feature>
<dbReference type="InterPro" id="IPR006696">
    <property type="entry name" value="DUF423"/>
</dbReference>
<dbReference type="EMBL" id="JAEMUH010000011">
    <property type="protein sequence ID" value="MBJ7551462.1"/>
    <property type="molecule type" value="Genomic_DNA"/>
</dbReference>
<evidence type="ECO:0000256" key="5">
    <source>
        <dbReference type="ARBA" id="ARBA00023136"/>
    </source>
</evidence>
<evidence type="ECO:0000256" key="2">
    <source>
        <dbReference type="ARBA" id="ARBA00009694"/>
    </source>
</evidence>
<protein>
    <submittedName>
        <fullName evidence="7">DUF423 domain-containing protein</fullName>
    </submittedName>
</protein>
<proteinExistence type="inferred from homology"/>
<name>A0ABS0ZCR2_9GAMM</name>
<feature type="transmembrane region" description="Helical" evidence="6">
    <location>
        <begin position="100"/>
        <end position="119"/>
    </location>
</feature>
<keyword evidence="8" id="KW-1185">Reference proteome</keyword>